<evidence type="ECO:0000313" key="3">
    <source>
        <dbReference type="Proteomes" id="UP000887013"/>
    </source>
</evidence>
<dbReference type="Proteomes" id="UP000887013">
    <property type="component" value="Unassembled WGS sequence"/>
</dbReference>
<reference evidence="2" key="1">
    <citation type="submission" date="2020-08" db="EMBL/GenBank/DDBJ databases">
        <title>Multicomponent nature underlies the extraordinary mechanical properties of spider dragline silk.</title>
        <authorList>
            <person name="Kono N."/>
            <person name="Nakamura H."/>
            <person name="Mori M."/>
            <person name="Yoshida Y."/>
            <person name="Ohtoshi R."/>
            <person name="Malay A.D."/>
            <person name="Moran D.A.P."/>
            <person name="Tomita M."/>
            <person name="Numata K."/>
            <person name="Arakawa K."/>
        </authorList>
    </citation>
    <scope>NUCLEOTIDE SEQUENCE</scope>
</reference>
<proteinExistence type="predicted"/>
<evidence type="ECO:0000313" key="2">
    <source>
        <dbReference type="EMBL" id="GFS67172.1"/>
    </source>
</evidence>
<sequence>MEGPRRDPTLGPQTPRPIPQPRVNWYSKTIYMDERALSSRPYLHINLITEVKMSPGVQQRLMVGRGSIVPHATRPLRRGAGGVLDLSSFRRRMQMSDVKRVRET</sequence>
<comment type="caution">
    <text evidence="2">The sequence shown here is derived from an EMBL/GenBank/DDBJ whole genome shotgun (WGS) entry which is preliminary data.</text>
</comment>
<evidence type="ECO:0000256" key="1">
    <source>
        <dbReference type="SAM" id="MobiDB-lite"/>
    </source>
</evidence>
<name>A0A8X6MMI0_NEPPI</name>
<organism evidence="2 3">
    <name type="scientific">Nephila pilipes</name>
    <name type="common">Giant wood spider</name>
    <name type="synonym">Nephila maculata</name>
    <dbReference type="NCBI Taxonomy" id="299642"/>
    <lineage>
        <taxon>Eukaryota</taxon>
        <taxon>Metazoa</taxon>
        <taxon>Ecdysozoa</taxon>
        <taxon>Arthropoda</taxon>
        <taxon>Chelicerata</taxon>
        <taxon>Arachnida</taxon>
        <taxon>Araneae</taxon>
        <taxon>Araneomorphae</taxon>
        <taxon>Entelegynae</taxon>
        <taxon>Araneoidea</taxon>
        <taxon>Nephilidae</taxon>
        <taxon>Nephila</taxon>
    </lineage>
</organism>
<dbReference type="EMBL" id="BMAW01094753">
    <property type="protein sequence ID" value="GFS67172.1"/>
    <property type="molecule type" value="Genomic_DNA"/>
</dbReference>
<feature type="region of interest" description="Disordered" evidence="1">
    <location>
        <begin position="1"/>
        <end position="21"/>
    </location>
</feature>
<accession>A0A8X6MMI0</accession>
<gene>
    <name evidence="2" type="ORF">NPIL_156161</name>
</gene>
<keyword evidence="3" id="KW-1185">Reference proteome</keyword>
<dbReference type="AlphaFoldDB" id="A0A8X6MMI0"/>
<protein>
    <submittedName>
        <fullName evidence="2">Uncharacterized protein</fullName>
    </submittedName>
</protein>